<organism evidence="1">
    <name type="scientific">marine sediment metagenome</name>
    <dbReference type="NCBI Taxonomy" id="412755"/>
    <lineage>
        <taxon>unclassified sequences</taxon>
        <taxon>metagenomes</taxon>
        <taxon>ecological metagenomes</taxon>
    </lineage>
</organism>
<sequence length="30" mass="3620">NEFFWAVRSMSTKRIDKGYLIICNIPKLFE</sequence>
<gene>
    <name evidence="1" type="ORF">S01H4_48293</name>
</gene>
<protein>
    <submittedName>
        <fullName evidence="1">Uncharacterized protein</fullName>
    </submittedName>
</protein>
<dbReference type="AlphaFoldDB" id="X1C3K6"/>
<comment type="caution">
    <text evidence="1">The sequence shown here is derived from an EMBL/GenBank/DDBJ whole genome shotgun (WGS) entry which is preliminary data.</text>
</comment>
<feature type="non-terminal residue" evidence="1">
    <location>
        <position position="1"/>
    </location>
</feature>
<reference evidence="1" key="1">
    <citation type="journal article" date="2014" name="Front. Microbiol.">
        <title>High frequency of phylogenetically diverse reductive dehalogenase-homologous genes in deep subseafloor sedimentary metagenomes.</title>
        <authorList>
            <person name="Kawai M."/>
            <person name="Futagami T."/>
            <person name="Toyoda A."/>
            <person name="Takaki Y."/>
            <person name="Nishi S."/>
            <person name="Hori S."/>
            <person name="Arai W."/>
            <person name="Tsubouchi T."/>
            <person name="Morono Y."/>
            <person name="Uchiyama I."/>
            <person name="Ito T."/>
            <person name="Fujiyama A."/>
            <person name="Inagaki F."/>
            <person name="Takami H."/>
        </authorList>
    </citation>
    <scope>NUCLEOTIDE SEQUENCE</scope>
    <source>
        <strain evidence="1">Expedition CK06-06</strain>
    </source>
</reference>
<evidence type="ECO:0000313" key="1">
    <source>
        <dbReference type="EMBL" id="GAG90983.1"/>
    </source>
</evidence>
<name>X1C3K6_9ZZZZ</name>
<dbReference type="EMBL" id="BART01027209">
    <property type="protein sequence ID" value="GAG90983.1"/>
    <property type="molecule type" value="Genomic_DNA"/>
</dbReference>
<proteinExistence type="predicted"/>
<accession>X1C3K6</accession>